<evidence type="ECO:0000256" key="2">
    <source>
        <dbReference type="SAM" id="Phobius"/>
    </source>
</evidence>
<keyword evidence="2" id="KW-0472">Membrane</keyword>
<accession>A0A6V8SGN3</accession>
<dbReference type="EMBL" id="BLZR01000001">
    <property type="protein sequence ID" value="GFP75625.1"/>
    <property type="molecule type" value="Genomic_DNA"/>
</dbReference>
<comment type="caution">
    <text evidence="3">The sequence shown here is derived from an EMBL/GenBank/DDBJ whole genome shotgun (WGS) entry which is preliminary data.</text>
</comment>
<sequence>MVIIKRFAYILLMVTLGTMTLLSCRNKTESSKKVEVNKPKQLQTNKSDSSNNLSNDSSVQALSDKENQELTDNSKVQEMINPVIAGFIEGFYNCTPSTVDQVFDKLSTYSGFDNGAAFGDRTDNFKNSMKNYNEKLINYHISKSDIGIFVTSKDGSKTYYGSNQTIIVNYTENGVNKIDKVKLTLAHNVKGDKTFKITDIDIQEQQNIK</sequence>
<protein>
    <recommendedName>
        <fullName evidence="5">Lipoprotein</fullName>
    </recommendedName>
</protein>
<evidence type="ECO:0000313" key="4">
    <source>
        <dbReference type="Proteomes" id="UP000580568"/>
    </source>
</evidence>
<keyword evidence="2" id="KW-1133">Transmembrane helix</keyword>
<evidence type="ECO:0008006" key="5">
    <source>
        <dbReference type="Google" id="ProtNLM"/>
    </source>
</evidence>
<keyword evidence="4" id="KW-1185">Reference proteome</keyword>
<name>A0A6V8SGN3_9CLOT</name>
<proteinExistence type="predicted"/>
<evidence type="ECO:0000313" key="3">
    <source>
        <dbReference type="EMBL" id="GFP75625.1"/>
    </source>
</evidence>
<organism evidence="3 4">
    <name type="scientific">Clostridium fungisolvens</name>
    <dbReference type="NCBI Taxonomy" id="1604897"/>
    <lineage>
        <taxon>Bacteria</taxon>
        <taxon>Bacillati</taxon>
        <taxon>Bacillota</taxon>
        <taxon>Clostridia</taxon>
        <taxon>Eubacteriales</taxon>
        <taxon>Clostridiaceae</taxon>
        <taxon>Clostridium</taxon>
    </lineage>
</organism>
<feature type="transmembrane region" description="Helical" evidence="2">
    <location>
        <begin position="6"/>
        <end position="24"/>
    </location>
</feature>
<reference evidence="3 4" key="1">
    <citation type="submission" date="2020-07" db="EMBL/GenBank/DDBJ databases">
        <title>A new beta-1,3-glucan-decomposing anaerobic bacterium isolated from anoxic soil subjected to biological soil disinfestation.</title>
        <authorList>
            <person name="Ueki A."/>
            <person name="Tonouchi A."/>
        </authorList>
    </citation>
    <scope>NUCLEOTIDE SEQUENCE [LARGE SCALE GENOMIC DNA]</scope>
    <source>
        <strain evidence="3 4">TW1</strain>
    </source>
</reference>
<dbReference type="AlphaFoldDB" id="A0A6V8SGN3"/>
<feature type="region of interest" description="Disordered" evidence="1">
    <location>
        <begin position="30"/>
        <end position="74"/>
    </location>
</feature>
<gene>
    <name evidence="3" type="ORF">bsdtw1_01712</name>
</gene>
<dbReference type="Proteomes" id="UP000580568">
    <property type="component" value="Unassembled WGS sequence"/>
</dbReference>
<feature type="compositionally biased region" description="Low complexity" evidence="1">
    <location>
        <begin position="45"/>
        <end position="58"/>
    </location>
</feature>
<dbReference type="PROSITE" id="PS51257">
    <property type="entry name" value="PROKAR_LIPOPROTEIN"/>
    <property type="match status" value="1"/>
</dbReference>
<dbReference type="RefSeq" id="WP_183277119.1">
    <property type="nucleotide sequence ID" value="NZ_BLZR01000001.1"/>
</dbReference>
<evidence type="ECO:0000256" key="1">
    <source>
        <dbReference type="SAM" id="MobiDB-lite"/>
    </source>
</evidence>
<keyword evidence="2" id="KW-0812">Transmembrane</keyword>